<dbReference type="Proteomes" id="UP000299102">
    <property type="component" value="Unassembled WGS sequence"/>
</dbReference>
<gene>
    <name evidence="2" type="ORF">EVAR_43750_1</name>
</gene>
<name>A0A4C1Y3U0_EUMVA</name>
<evidence type="ECO:0000313" key="2">
    <source>
        <dbReference type="EMBL" id="GBP69502.1"/>
    </source>
</evidence>
<dbReference type="AlphaFoldDB" id="A0A4C1Y3U0"/>
<sequence length="132" mass="14866">MRHPTSVLSPANVGFICFQYSNLNLNLEAELAKNKKVRSRHSLPCFAQLHTESLLLLWMSSSNAAMQCQYQLVPLSQSASDTLSTRVDAINLIRDLRRAPAGSRSLKSGEARPTRAPTFGRLRLRDRPRKFN</sequence>
<comment type="caution">
    <text evidence="2">The sequence shown here is derived from an EMBL/GenBank/DDBJ whole genome shotgun (WGS) entry which is preliminary data.</text>
</comment>
<protein>
    <submittedName>
        <fullName evidence="2">Uncharacterized protein</fullName>
    </submittedName>
</protein>
<accession>A0A4C1Y3U0</accession>
<feature type="region of interest" description="Disordered" evidence="1">
    <location>
        <begin position="101"/>
        <end position="132"/>
    </location>
</feature>
<evidence type="ECO:0000256" key="1">
    <source>
        <dbReference type="SAM" id="MobiDB-lite"/>
    </source>
</evidence>
<dbReference type="EMBL" id="BGZK01001042">
    <property type="protein sequence ID" value="GBP69502.1"/>
    <property type="molecule type" value="Genomic_DNA"/>
</dbReference>
<feature type="compositionally biased region" description="Basic residues" evidence="1">
    <location>
        <begin position="122"/>
        <end position="132"/>
    </location>
</feature>
<keyword evidence="3" id="KW-1185">Reference proteome</keyword>
<reference evidence="2 3" key="1">
    <citation type="journal article" date="2019" name="Commun. Biol.">
        <title>The bagworm genome reveals a unique fibroin gene that provides high tensile strength.</title>
        <authorList>
            <person name="Kono N."/>
            <person name="Nakamura H."/>
            <person name="Ohtoshi R."/>
            <person name="Tomita M."/>
            <person name="Numata K."/>
            <person name="Arakawa K."/>
        </authorList>
    </citation>
    <scope>NUCLEOTIDE SEQUENCE [LARGE SCALE GENOMIC DNA]</scope>
</reference>
<organism evidence="2 3">
    <name type="scientific">Eumeta variegata</name>
    <name type="common">Bagworm moth</name>
    <name type="synonym">Eumeta japonica</name>
    <dbReference type="NCBI Taxonomy" id="151549"/>
    <lineage>
        <taxon>Eukaryota</taxon>
        <taxon>Metazoa</taxon>
        <taxon>Ecdysozoa</taxon>
        <taxon>Arthropoda</taxon>
        <taxon>Hexapoda</taxon>
        <taxon>Insecta</taxon>
        <taxon>Pterygota</taxon>
        <taxon>Neoptera</taxon>
        <taxon>Endopterygota</taxon>
        <taxon>Lepidoptera</taxon>
        <taxon>Glossata</taxon>
        <taxon>Ditrysia</taxon>
        <taxon>Tineoidea</taxon>
        <taxon>Psychidae</taxon>
        <taxon>Oiketicinae</taxon>
        <taxon>Eumeta</taxon>
    </lineage>
</organism>
<evidence type="ECO:0000313" key="3">
    <source>
        <dbReference type="Proteomes" id="UP000299102"/>
    </source>
</evidence>
<proteinExistence type="predicted"/>